<dbReference type="InterPro" id="IPR011011">
    <property type="entry name" value="Znf_FYVE_PHD"/>
</dbReference>
<feature type="region of interest" description="Disordered" evidence="6">
    <location>
        <begin position="989"/>
        <end position="1040"/>
    </location>
</feature>
<feature type="compositionally biased region" description="Basic and acidic residues" evidence="6">
    <location>
        <begin position="541"/>
        <end position="557"/>
    </location>
</feature>
<keyword evidence="1" id="KW-0479">Metal-binding</keyword>
<evidence type="ECO:0000313" key="9">
    <source>
        <dbReference type="Proteomes" id="UP000623467"/>
    </source>
</evidence>
<keyword evidence="3" id="KW-0862">Zinc</keyword>
<evidence type="ECO:0000256" key="5">
    <source>
        <dbReference type="PROSITE-ProRule" id="PRU00146"/>
    </source>
</evidence>
<feature type="compositionally biased region" description="Polar residues" evidence="6">
    <location>
        <begin position="1140"/>
        <end position="1168"/>
    </location>
</feature>
<gene>
    <name evidence="8" type="ORF">MSAN_01109600</name>
</gene>
<feature type="region of interest" description="Disordered" evidence="6">
    <location>
        <begin position="900"/>
        <end position="925"/>
    </location>
</feature>
<feature type="compositionally biased region" description="Low complexity" evidence="6">
    <location>
        <begin position="1098"/>
        <end position="1122"/>
    </location>
</feature>
<dbReference type="OrthoDB" id="79252at2759"/>
<dbReference type="GO" id="GO:0008270">
    <property type="term" value="F:zinc ion binding"/>
    <property type="evidence" value="ECO:0007669"/>
    <property type="project" value="UniProtKB-KW"/>
</dbReference>
<feature type="domain" description="PHD-type" evidence="7">
    <location>
        <begin position="127"/>
        <end position="175"/>
    </location>
</feature>
<feature type="compositionally biased region" description="Basic and acidic residues" evidence="6">
    <location>
        <begin position="620"/>
        <end position="631"/>
    </location>
</feature>
<feature type="compositionally biased region" description="Low complexity" evidence="6">
    <location>
        <begin position="870"/>
        <end position="884"/>
    </location>
</feature>
<name>A0A8H7DAB5_9AGAR</name>
<feature type="compositionally biased region" description="Low complexity" evidence="6">
    <location>
        <begin position="1562"/>
        <end position="1576"/>
    </location>
</feature>
<keyword evidence="4" id="KW-0156">Chromatin regulator</keyword>
<feature type="region of interest" description="Disordered" evidence="6">
    <location>
        <begin position="1354"/>
        <end position="1659"/>
    </location>
</feature>
<feature type="region of interest" description="Disordered" evidence="6">
    <location>
        <begin position="536"/>
        <end position="564"/>
    </location>
</feature>
<feature type="compositionally biased region" description="Low complexity" evidence="6">
    <location>
        <begin position="1376"/>
        <end position="1387"/>
    </location>
</feature>
<comment type="caution">
    <text evidence="8">The sequence shown here is derived from an EMBL/GenBank/DDBJ whole genome shotgun (WGS) entry which is preliminary data.</text>
</comment>
<feature type="region of interest" description="Disordered" evidence="6">
    <location>
        <begin position="806"/>
        <end position="884"/>
    </location>
</feature>
<keyword evidence="9" id="KW-1185">Reference proteome</keyword>
<feature type="compositionally biased region" description="Pro residues" evidence="6">
    <location>
        <begin position="1388"/>
        <end position="1405"/>
    </location>
</feature>
<reference evidence="8" key="1">
    <citation type="submission" date="2020-05" db="EMBL/GenBank/DDBJ databases">
        <title>Mycena genomes resolve the evolution of fungal bioluminescence.</title>
        <authorList>
            <person name="Tsai I.J."/>
        </authorList>
    </citation>
    <scope>NUCLEOTIDE SEQUENCE</scope>
    <source>
        <strain evidence="8">160909Yilan</strain>
    </source>
</reference>
<protein>
    <recommendedName>
        <fullName evidence="7">PHD-type domain-containing protein</fullName>
    </recommendedName>
</protein>
<evidence type="ECO:0000256" key="3">
    <source>
        <dbReference type="ARBA" id="ARBA00022833"/>
    </source>
</evidence>
<dbReference type="PANTHER" id="PTHR46462">
    <property type="entry name" value="UPSET, ISOFORM A"/>
    <property type="match status" value="1"/>
</dbReference>
<feature type="compositionally biased region" description="Basic and acidic residues" evidence="6">
    <location>
        <begin position="95"/>
        <end position="111"/>
    </location>
</feature>
<dbReference type="GO" id="GO:0070210">
    <property type="term" value="C:Rpd3L-Expanded complex"/>
    <property type="evidence" value="ECO:0007669"/>
    <property type="project" value="TreeGrafter"/>
</dbReference>
<feature type="compositionally biased region" description="Gly residues" evidence="6">
    <location>
        <begin position="1025"/>
        <end position="1035"/>
    </location>
</feature>
<evidence type="ECO:0000313" key="8">
    <source>
        <dbReference type="EMBL" id="KAF7364481.1"/>
    </source>
</evidence>
<accession>A0A8H7DAB5</accession>
<feature type="compositionally biased region" description="Polar residues" evidence="6">
    <location>
        <begin position="1504"/>
        <end position="1523"/>
    </location>
</feature>
<feature type="compositionally biased region" description="Basic and acidic residues" evidence="6">
    <location>
        <begin position="1223"/>
        <end position="1270"/>
    </location>
</feature>
<keyword evidence="2 5" id="KW-0863">Zinc-finger</keyword>
<feature type="compositionally biased region" description="Basic residues" evidence="6">
    <location>
        <begin position="1650"/>
        <end position="1659"/>
    </location>
</feature>
<dbReference type="InterPro" id="IPR001965">
    <property type="entry name" value="Znf_PHD"/>
</dbReference>
<dbReference type="SUPFAM" id="SSF57903">
    <property type="entry name" value="FYVE/PHD zinc finger"/>
    <property type="match status" value="1"/>
</dbReference>
<feature type="compositionally biased region" description="Basic residues" evidence="6">
    <location>
        <begin position="633"/>
        <end position="642"/>
    </location>
</feature>
<feature type="compositionally biased region" description="Gly residues" evidence="6">
    <location>
        <begin position="60"/>
        <end position="71"/>
    </location>
</feature>
<dbReference type="InterPro" id="IPR019787">
    <property type="entry name" value="Znf_PHD-finger"/>
</dbReference>
<feature type="compositionally biased region" description="Basic and acidic residues" evidence="6">
    <location>
        <begin position="400"/>
        <end position="412"/>
    </location>
</feature>
<dbReference type="Gene3D" id="3.30.40.10">
    <property type="entry name" value="Zinc/RING finger domain, C3HC4 (zinc finger)"/>
    <property type="match status" value="1"/>
</dbReference>
<sequence>MQPPLPHGSLGGGTGGTGPPVQRRSLLGSARTYQQPLASGSGGGKGYVLGYGHGHALGSGSGNTPGIGRGIGHVHASGSGSTAPRSRGGGSKPSSMRDREREREKDKERADIVVGGTEEDGGGEGDEIRCRCGSSIDDGFSIACDVCGRWCHAACFGISKESVPEEWACWVCARKDTNGHKSRRRASISNRRSTTSPHLPVLGLNDELYEDERAQYVQIEDDIVPHAATQRKLRAYAAHWRGVSALAQPGANPAPGEGHTPFVFRNPPAPHPTVLHPCPPSHSFSSSPYLSSVPFPPSCSSALPPTYALHTLVPAPPHTLLASYPSLITPSSQYLAHPPNGYAHLGAPRKFVHIVGRPLDVALDARGVGGRGRWARSGCWPNAEVRAYVCAGASSNDGTGTREKPRSQRDTDAGGAAGPKNGANGEEAQVQGGAARMRNGKDKDAEGSAGDGEEPRTHFGIFATRALKQGEEIVVGWEWDDANAVHRIGEVASGPAPQLGTTSAPTPRQRDLIAQLANILHALGGAGTECACALSSSLSERPPRKDKDGQEVGKESAEGGAGDETCVIRAVERVVFPPAQVPAPPPRHFPSSEEEMDVDVDVVGEGEEPSLLPAAAVGMTRKEEARTETTAKPKTKPKHKRLAGPGVPPPSPEALVPVHPSAAYPSFSAHPASHVFETHPFSAYPPALHIPSAYGGARAGHAGTSHEGRWGPLIGAMRGVRAVERVRGSGGWGGVVLTDADADAYAASGSGWTYDEAAYAGVDGYGYGVAGPSGSRRVEQVEKAYEVLEDGEGSGKAWDIVRGSEYGDRAGGEEDDPQASTSTSTNKPRTRRRSPSLSSDGDTQAREATCPPKMRKRWKGADGRAVPVPSRTAAMPSSSRPAAVPAARLVVAPRVETLPATQSRKGKEKALEMEVDAEAAPPATREADGRWNVKDMRTGKKRVGDMPMDVDDVADSPASFTRSPFVVPLVPPLAVSPVPPVAPPPVLPAAAPPDPSPSTRFAQLTLRSPYPGPPPHASSSWFSLGGDGGAGGTGGEDGEVLEHGEDVRRLSAGLGRRAQQHTCRRWRWGVVDADSAAGADIREHRAQESAVDEDRRSAASPSPAPAAEGSSSPVVPAVSPTLSTPPPSHAPLPWDDDGTIPSTWLHQDSDYQNAQDVQVDQGSPTWSGPSCRRRGVRPPPPPPASLPADAPPPASSPLLRDPPPPPRDPTPAPAPAPAVTRLSVKEWNQRRKLEREVEERERERAREQEREREREREKERERERDLAQEDKENEEVVSSTEDGLNRILDGIRRSANEKAPPVSVPVQQDVEMCGAAPLVVPTPSIEEPQPRDKLSMAAFATTGNGHLLSPLTVTSVVDSRTPSPHRVNGVKREVSPPVVDEPTVATAVPPPPSPSPAPAPPPPPSVLHSPKAPRFPSPAFTSNGVARPLPPHLQLPRAERSTIFQTHPNSPPRGPPQRFPAYEAAVSSGAPPLRSPRRSPSPEPPTASSSVFHPFKALRPPTAPTTSGNAHSVRPTSSGNTHSGRPDLRLMRRPHVPEPSQKEGEILPGSSSPPAWRPRVNSYSTPASASAPRTSYFAQQHSPTPSQPTPPTQPRSYRAPPSAPKALREASAQNPNAIALGGGGGGPVRPRFNGMGPQTIPPTVLDASRSRRGTYKKRR</sequence>
<evidence type="ECO:0000259" key="7">
    <source>
        <dbReference type="PROSITE" id="PS50016"/>
    </source>
</evidence>
<dbReference type="SMART" id="SM00317">
    <property type="entry name" value="SET"/>
    <property type="match status" value="1"/>
</dbReference>
<dbReference type="PANTHER" id="PTHR46462:SF3">
    <property type="entry name" value="UPSET, ISOFORM A"/>
    <property type="match status" value="1"/>
</dbReference>
<dbReference type="InterPro" id="IPR001214">
    <property type="entry name" value="SET_dom"/>
</dbReference>
<evidence type="ECO:0000256" key="4">
    <source>
        <dbReference type="ARBA" id="ARBA00022853"/>
    </source>
</evidence>
<dbReference type="InterPro" id="IPR013083">
    <property type="entry name" value="Znf_RING/FYVE/PHD"/>
</dbReference>
<evidence type="ECO:0000256" key="1">
    <source>
        <dbReference type="ARBA" id="ARBA00022723"/>
    </source>
</evidence>
<feature type="compositionally biased region" description="Low complexity" evidence="6">
    <location>
        <begin position="418"/>
        <end position="428"/>
    </location>
</feature>
<feature type="region of interest" description="Disordered" evidence="6">
    <location>
        <begin position="1"/>
        <end position="46"/>
    </location>
</feature>
<dbReference type="Pfam" id="PF20826">
    <property type="entry name" value="PHD_5"/>
    <property type="match status" value="1"/>
</dbReference>
<dbReference type="PROSITE" id="PS50016">
    <property type="entry name" value="ZF_PHD_2"/>
    <property type="match status" value="1"/>
</dbReference>
<dbReference type="Proteomes" id="UP000623467">
    <property type="component" value="Unassembled WGS sequence"/>
</dbReference>
<dbReference type="SMART" id="SM00249">
    <property type="entry name" value="PHD"/>
    <property type="match status" value="1"/>
</dbReference>
<dbReference type="GO" id="GO:0006355">
    <property type="term" value="P:regulation of DNA-templated transcription"/>
    <property type="evidence" value="ECO:0007669"/>
    <property type="project" value="TreeGrafter"/>
</dbReference>
<feature type="compositionally biased region" description="Pro residues" evidence="6">
    <location>
        <begin position="1449"/>
        <end position="1458"/>
    </location>
</feature>
<feature type="compositionally biased region" description="Pro residues" evidence="6">
    <location>
        <begin position="1177"/>
        <end position="1216"/>
    </location>
</feature>
<dbReference type="GO" id="GO:0006325">
    <property type="term" value="P:chromatin organization"/>
    <property type="evidence" value="ECO:0007669"/>
    <property type="project" value="UniProtKB-KW"/>
</dbReference>
<dbReference type="EMBL" id="JACAZH010000007">
    <property type="protein sequence ID" value="KAF7364481.1"/>
    <property type="molecule type" value="Genomic_DNA"/>
</dbReference>
<feature type="region of interest" description="Disordered" evidence="6">
    <location>
        <begin position="618"/>
        <end position="650"/>
    </location>
</feature>
<feature type="compositionally biased region" description="Gly residues" evidence="6">
    <location>
        <begin position="9"/>
        <end position="18"/>
    </location>
</feature>
<feature type="region of interest" description="Disordered" evidence="6">
    <location>
        <begin position="1079"/>
        <end position="1287"/>
    </location>
</feature>
<proteinExistence type="predicted"/>
<evidence type="ECO:0000256" key="2">
    <source>
        <dbReference type="ARBA" id="ARBA00022771"/>
    </source>
</evidence>
<dbReference type="GO" id="GO:0034967">
    <property type="term" value="C:Set3 complex"/>
    <property type="evidence" value="ECO:0007669"/>
    <property type="project" value="TreeGrafter"/>
</dbReference>
<evidence type="ECO:0000256" key="6">
    <source>
        <dbReference type="SAM" id="MobiDB-lite"/>
    </source>
</evidence>
<feature type="compositionally biased region" description="Polar residues" evidence="6">
    <location>
        <begin position="818"/>
        <end position="827"/>
    </location>
</feature>
<feature type="region of interest" description="Disordered" evidence="6">
    <location>
        <begin position="60"/>
        <end position="125"/>
    </location>
</feature>
<feature type="compositionally biased region" description="Basic and acidic residues" evidence="6">
    <location>
        <begin position="1080"/>
        <end position="1097"/>
    </location>
</feature>
<organism evidence="8 9">
    <name type="scientific">Mycena sanguinolenta</name>
    <dbReference type="NCBI Taxonomy" id="230812"/>
    <lineage>
        <taxon>Eukaryota</taxon>
        <taxon>Fungi</taxon>
        <taxon>Dikarya</taxon>
        <taxon>Basidiomycota</taxon>
        <taxon>Agaricomycotina</taxon>
        <taxon>Agaricomycetes</taxon>
        <taxon>Agaricomycetidae</taxon>
        <taxon>Agaricales</taxon>
        <taxon>Marasmiineae</taxon>
        <taxon>Mycenaceae</taxon>
        <taxon>Mycena</taxon>
    </lineage>
</organism>
<feature type="region of interest" description="Disordered" evidence="6">
    <location>
        <begin position="393"/>
        <end position="457"/>
    </location>
</feature>